<dbReference type="InterPro" id="IPR046960">
    <property type="entry name" value="PPR_At4g14850-like_plant"/>
</dbReference>
<feature type="repeat" description="PPR" evidence="2">
    <location>
        <begin position="300"/>
        <end position="330"/>
    </location>
</feature>
<dbReference type="AlphaFoldDB" id="B9S4L3"/>
<dbReference type="PANTHER" id="PTHR24015">
    <property type="entry name" value="OS07G0578800 PROTEIN-RELATED"/>
    <property type="match status" value="1"/>
</dbReference>
<dbReference type="Proteomes" id="UP000008311">
    <property type="component" value="Unassembled WGS sequence"/>
</dbReference>
<dbReference type="PANTHER" id="PTHR24015:SF622">
    <property type="entry name" value="OS02G0833050 PROTEIN"/>
    <property type="match status" value="1"/>
</dbReference>
<keyword evidence="1" id="KW-0677">Repeat</keyword>
<dbReference type="GO" id="GO:0003723">
    <property type="term" value="F:RNA binding"/>
    <property type="evidence" value="ECO:0000318"/>
    <property type="project" value="GO_Central"/>
</dbReference>
<feature type="repeat" description="PPR" evidence="2">
    <location>
        <begin position="604"/>
        <end position="634"/>
    </location>
</feature>
<evidence type="ECO:0000256" key="2">
    <source>
        <dbReference type="PROSITE-ProRule" id="PRU00708"/>
    </source>
</evidence>
<protein>
    <submittedName>
        <fullName evidence="3">Pentatricopeptide repeat-containing protein, putative</fullName>
    </submittedName>
</protein>
<dbReference type="FunCoup" id="B9S4L3">
    <property type="interactions" value="239"/>
</dbReference>
<dbReference type="STRING" id="3988.B9S4L3"/>
<dbReference type="PROSITE" id="PS51375">
    <property type="entry name" value="PPR"/>
    <property type="match status" value="8"/>
</dbReference>
<dbReference type="FunFam" id="1.25.40.10:FF:001079">
    <property type="entry name" value="Pentatricopeptide repeat-containing protein At2g17210"/>
    <property type="match status" value="1"/>
</dbReference>
<feature type="repeat" description="PPR" evidence="2">
    <location>
        <begin position="568"/>
        <end position="603"/>
    </location>
</feature>
<accession>B9S4L3</accession>
<dbReference type="Pfam" id="PF13041">
    <property type="entry name" value="PPR_2"/>
    <property type="match status" value="2"/>
</dbReference>
<feature type="repeat" description="PPR" evidence="2">
    <location>
        <begin position="129"/>
        <end position="163"/>
    </location>
</feature>
<dbReference type="OMA" id="DETTCRN"/>
<dbReference type="GO" id="GO:0009451">
    <property type="term" value="P:RNA modification"/>
    <property type="evidence" value="ECO:0000318"/>
    <property type="project" value="GO_Central"/>
</dbReference>
<evidence type="ECO:0000256" key="1">
    <source>
        <dbReference type="ARBA" id="ARBA00022737"/>
    </source>
</evidence>
<dbReference type="Gene3D" id="1.25.40.10">
    <property type="entry name" value="Tetratricopeptide repeat domain"/>
    <property type="match status" value="5"/>
</dbReference>
<feature type="repeat" description="PPR" evidence="2">
    <location>
        <begin position="331"/>
        <end position="365"/>
    </location>
</feature>
<dbReference type="OrthoDB" id="185373at2759"/>
<feature type="repeat" description="PPR" evidence="2">
    <location>
        <begin position="401"/>
        <end position="431"/>
    </location>
</feature>
<gene>
    <name evidence="3" type="ORF">RCOM_0810170</name>
</gene>
<reference evidence="4" key="1">
    <citation type="journal article" date="2010" name="Nat. Biotechnol.">
        <title>Draft genome sequence of the oilseed species Ricinus communis.</title>
        <authorList>
            <person name="Chan A.P."/>
            <person name="Crabtree J."/>
            <person name="Zhao Q."/>
            <person name="Lorenzi H."/>
            <person name="Orvis J."/>
            <person name="Puiu D."/>
            <person name="Melake-Berhan A."/>
            <person name="Jones K.M."/>
            <person name="Redman J."/>
            <person name="Chen G."/>
            <person name="Cahoon E.B."/>
            <person name="Gedil M."/>
            <person name="Stanke M."/>
            <person name="Haas B.J."/>
            <person name="Wortman J.R."/>
            <person name="Fraser-Liggett C.M."/>
            <person name="Ravel J."/>
            <person name="Rabinowicz P.D."/>
        </authorList>
    </citation>
    <scope>NUCLEOTIDE SEQUENCE [LARGE SCALE GENOMIC DNA]</scope>
    <source>
        <strain evidence="4">cv. Hale</strain>
    </source>
</reference>
<organism evidence="3 4">
    <name type="scientific">Ricinus communis</name>
    <name type="common">Castor bean</name>
    <dbReference type="NCBI Taxonomy" id="3988"/>
    <lineage>
        <taxon>Eukaryota</taxon>
        <taxon>Viridiplantae</taxon>
        <taxon>Streptophyta</taxon>
        <taxon>Embryophyta</taxon>
        <taxon>Tracheophyta</taxon>
        <taxon>Spermatophyta</taxon>
        <taxon>Magnoliopsida</taxon>
        <taxon>eudicotyledons</taxon>
        <taxon>Gunneridae</taxon>
        <taxon>Pentapetalae</taxon>
        <taxon>rosids</taxon>
        <taxon>fabids</taxon>
        <taxon>Malpighiales</taxon>
        <taxon>Euphorbiaceae</taxon>
        <taxon>Acalyphoideae</taxon>
        <taxon>Acalypheae</taxon>
        <taxon>Ricinus</taxon>
    </lineage>
</organism>
<keyword evidence="4" id="KW-1185">Reference proteome</keyword>
<dbReference type="Pfam" id="PF01535">
    <property type="entry name" value="PPR"/>
    <property type="match status" value="4"/>
</dbReference>
<dbReference type="InterPro" id="IPR011990">
    <property type="entry name" value="TPR-like_helical_dom_sf"/>
</dbReference>
<dbReference type="eggNOG" id="KOG4197">
    <property type="taxonomic scope" value="Eukaryota"/>
</dbReference>
<feature type="repeat" description="PPR" evidence="2">
    <location>
        <begin position="432"/>
        <end position="466"/>
    </location>
</feature>
<dbReference type="InterPro" id="IPR002885">
    <property type="entry name" value="PPR_rpt"/>
</dbReference>
<evidence type="ECO:0000313" key="4">
    <source>
        <dbReference type="Proteomes" id="UP000008311"/>
    </source>
</evidence>
<feature type="repeat" description="PPR" evidence="2">
    <location>
        <begin position="533"/>
        <end position="567"/>
    </location>
</feature>
<dbReference type="NCBIfam" id="TIGR00756">
    <property type="entry name" value="PPR"/>
    <property type="match status" value="6"/>
</dbReference>
<dbReference type="EMBL" id="EQ973865">
    <property type="protein sequence ID" value="EEF41477.1"/>
    <property type="molecule type" value="Genomic_DNA"/>
</dbReference>
<sequence>MGRVVMGPPKAQASASMAMRFLSTSRLLSWTLRIKELSSNEKWHEVISQYYEITNAGISHHLLDVTLFPPVLKACSYLSYIDGKCLHACLIKTAFDSFTSIGNSILNFYIKCGELDTAVSVFDSMRSRDSVSWNVLIHGCLDYGALVEGLWQFINARVAGFEPNISTLVLLVQACRSLRAKQEGLQLHGYLIQSGLWASWSVQNSFLCMYADVDMDCARILFDEMPEKDVISWSAMIGGYVQYLEDQIGLQIFQKMLSTSRITPDGVILVSVLKACANSVNITMGRLVHGLTICRGLDSDLFVKNSLIDMYSKCKDAGSAFEVFSEMPRRNNVSWNSLLSGLILNKKYSEALLLVYSMRTEGIEADEVTLVNCLQICKYFAHPYHCKAVHCATIRRGCESNEIVLNSLIDAYAKCNLIELAWEVFSRTRRRDVVLWSTMIAGFAHCGKPDEAIAVFQKMNEGIEVPNAVTIINLLQACSVSAELKRSMWAHGAAIRRGLAAEVAVGTAIVDMYSKCGEIEASRKAFNQIPQKNIITWSTMIAAYGMNGLAHEALALLAQMKSHEIKPNALTYLSVLTACSHGGLVEMGLSVFKSMIQDHGVDPEFEHYSCMVDMLSRAGKLDDAMELIRMMPETFRAGASVWGALLSACRTYRSSTLGEKAVYQVLELEPLNLAGYLLASSMYASDGLWDNAARMKLLARERGVRAVAGYSIVHVDSKAHKFVAGDKSCSQAGNIHHMLNQLHFCMKIDQIENIGFC</sequence>
<proteinExistence type="predicted"/>
<dbReference type="InParanoid" id="B9S4L3"/>
<evidence type="ECO:0000313" key="3">
    <source>
        <dbReference type="EMBL" id="EEF41477.1"/>
    </source>
</evidence>
<dbReference type="FunFam" id="1.25.40.10:FF:000227">
    <property type="entry name" value="Pentatricopeptide repeat-containing protein At3g13880"/>
    <property type="match status" value="2"/>
</dbReference>
<name>B9S4L3_RICCO</name>
<dbReference type="KEGG" id="rcu:8276672"/>